<comment type="caution">
    <text evidence="7">The sequence shown here is derived from an EMBL/GenBank/DDBJ whole genome shotgun (WGS) entry which is preliminary data.</text>
</comment>
<dbReference type="EMBL" id="PKMF04000556">
    <property type="protein sequence ID" value="KAK7826095.1"/>
    <property type="molecule type" value="Genomic_DNA"/>
</dbReference>
<evidence type="ECO:0000256" key="3">
    <source>
        <dbReference type="ARBA" id="ARBA00023033"/>
    </source>
</evidence>
<dbReference type="InterPro" id="IPR002938">
    <property type="entry name" value="FAD-bd"/>
</dbReference>
<dbReference type="GO" id="GO:0004497">
    <property type="term" value="F:monooxygenase activity"/>
    <property type="evidence" value="ECO:0007669"/>
    <property type="project" value="UniProtKB-KW"/>
</dbReference>
<keyword evidence="8" id="KW-1185">Reference proteome</keyword>
<evidence type="ECO:0000313" key="8">
    <source>
        <dbReference type="Proteomes" id="UP000237347"/>
    </source>
</evidence>
<feature type="domain" description="FAD-binding" evidence="6">
    <location>
        <begin position="207"/>
        <end position="374"/>
    </location>
</feature>
<dbReference type="Pfam" id="PF01494">
    <property type="entry name" value="FAD_binding_3"/>
    <property type="match status" value="2"/>
</dbReference>
<dbReference type="PRINTS" id="PR00420">
    <property type="entry name" value="RNGMNOXGNASE"/>
</dbReference>
<evidence type="ECO:0000259" key="5">
    <source>
        <dbReference type="Pfam" id="PF00890"/>
    </source>
</evidence>
<keyword evidence="1" id="KW-0285">Flavoprotein</keyword>
<dbReference type="PANTHER" id="PTHR45934">
    <property type="entry name" value="FAD/NAD(P)-BINDING OXIDOREDUCTASE FAMILY PROTEIN"/>
    <property type="match status" value="1"/>
</dbReference>
<dbReference type="Gene3D" id="3.50.50.60">
    <property type="entry name" value="FAD/NAD(P)-binding domain"/>
    <property type="match status" value="3"/>
</dbReference>
<dbReference type="PANTHER" id="PTHR45934:SF20">
    <property type="entry name" value="MONOOXYGENASE 2-RELATED"/>
    <property type="match status" value="1"/>
</dbReference>
<evidence type="ECO:0000256" key="1">
    <source>
        <dbReference type="ARBA" id="ARBA00022630"/>
    </source>
</evidence>
<evidence type="ECO:0000256" key="2">
    <source>
        <dbReference type="ARBA" id="ARBA00023002"/>
    </source>
</evidence>
<protein>
    <submittedName>
        <fullName evidence="7">Monooxygenase 3</fullName>
    </submittedName>
</protein>
<dbReference type="Proteomes" id="UP000237347">
    <property type="component" value="Unassembled WGS sequence"/>
</dbReference>
<keyword evidence="3 7" id="KW-0503">Monooxygenase</keyword>
<feature type="domain" description="FAD-binding" evidence="6">
    <location>
        <begin position="116"/>
        <end position="158"/>
    </location>
</feature>
<proteinExistence type="inferred from homology"/>
<keyword evidence="2" id="KW-0560">Oxidoreductase</keyword>
<reference evidence="7 8" key="1">
    <citation type="journal article" date="2018" name="Sci. Data">
        <title>The draft genome sequence of cork oak.</title>
        <authorList>
            <person name="Ramos A.M."/>
            <person name="Usie A."/>
            <person name="Barbosa P."/>
            <person name="Barros P.M."/>
            <person name="Capote T."/>
            <person name="Chaves I."/>
            <person name="Simoes F."/>
            <person name="Abreu I."/>
            <person name="Carrasquinho I."/>
            <person name="Faro C."/>
            <person name="Guimaraes J.B."/>
            <person name="Mendonca D."/>
            <person name="Nobrega F."/>
            <person name="Rodrigues L."/>
            <person name="Saibo N.J.M."/>
            <person name="Varela M.C."/>
            <person name="Egas C."/>
            <person name="Matos J."/>
            <person name="Miguel C.M."/>
            <person name="Oliveira M.M."/>
            <person name="Ricardo C.P."/>
            <person name="Goncalves S."/>
        </authorList>
    </citation>
    <scope>NUCLEOTIDE SEQUENCE [LARGE SCALE GENOMIC DNA]</scope>
    <source>
        <strain evidence="8">cv. HL8</strain>
    </source>
</reference>
<name>A0AAW0JHE9_QUESU</name>
<evidence type="ECO:0000313" key="7">
    <source>
        <dbReference type="EMBL" id="KAK7826095.1"/>
    </source>
</evidence>
<dbReference type="SUPFAM" id="SSF51905">
    <property type="entry name" value="FAD/NAD(P)-binding domain"/>
    <property type="match status" value="2"/>
</dbReference>
<dbReference type="InterPro" id="IPR003953">
    <property type="entry name" value="FAD-dep_OxRdtase_2_FAD-bd"/>
</dbReference>
<gene>
    <name evidence="7" type="primary">MO3_21</name>
    <name evidence="7" type="ORF">CFP56_032488</name>
</gene>
<feature type="domain" description="FAD-dependent oxidoreductase 2 FAD-binding" evidence="5">
    <location>
        <begin position="6"/>
        <end position="74"/>
    </location>
</feature>
<dbReference type="AlphaFoldDB" id="A0AAW0JHE9"/>
<organism evidence="7 8">
    <name type="scientific">Quercus suber</name>
    <name type="common">Cork oak</name>
    <dbReference type="NCBI Taxonomy" id="58331"/>
    <lineage>
        <taxon>Eukaryota</taxon>
        <taxon>Viridiplantae</taxon>
        <taxon>Streptophyta</taxon>
        <taxon>Embryophyta</taxon>
        <taxon>Tracheophyta</taxon>
        <taxon>Spermatophyta</taxon>
        <taxon>Magnoliopsida</taxon>
        <taxon>eudicotyledons</taxon>
        <taxon>Gunneridae</taxon>
        <taxon>Pentapetalae</taxon>
        <taxon>rosids</taxon>
        <taxon>fabids</taxon>
        <taxon>Fagales</taxon>
        <taxon>Fagaceae</taxon>
        <taxon>Quercus</taxon>
    </lineage>
</organism>
<evidence type="ECO:0000256" key="4">
    <source>
        <dbReference type="ARBA" id="ARBA00024018"/>
    </source>
</evidence>
<dbReference type="InterPro" id="IPR044560">
    <property type="entry name" value="MOase"/>
</dbReference>
<dbReference type="GO" id="GO:0071949">
    <property type="term" value="F:FAD binding"/>
    <property type="evidence" value="ECO:0007669"/>
    <property type="project" value="InterPro"/>
</dbReference>
<evidence type="ECO:0000259" key="6">
    <source>
        <dbReference type="Pfam" id="PF01494"/>
    </source>
</evidence>
<accession>A0AAW0JHE9</accession>
<comment type="similarity">
    <text evidence="4">Belongs to the 3-hydroxybenzoate 6-hydroxylase family.</text>
</comment>
<dbReference type="InterPro" id="IPR036188">
    <property type="entry name" value="FAD/NAD-bd_sf"/>
</dbReference>
<sequence length="463" mass="51131">MEKVEDIVIVGGGIAGLTASLGLHKLGIRSLVLESSHSLRITGFAFSAWTNAWRALDAIGLEKDVEDDPAKLKQFALSKLANVPDEIKAIVENTELEYIMLSPLRYRHPWDLIWGNISKGNVCVLGDALHPMTPDLGQGACSALEDGVVLARCLAGALLTKEQSGESTEKVDSESEQYKKIEMGLKNYAKERRWRSIVLISTAYVALIGCDGVNSVVAKWLGFKAPAFTGRAAIRGWINFKSNHGFEPKLLQFMGIGFRSGFLPNDDTSIYWFFTSNEKDVEDDPAKLKQFALSKLANVPDEIKAIVENTELEYIMLSPLRYRHPWDLIWGNISKGNVCVLGDALHPMTPDLGQGACSALEDGVVLARCLAGALLTKEQSGESTEKVDSESEQYKKIEMGLKNYAKERRWRSIVLISTAYVVGFFQQGDGKLTTFLRDKLLAAFLSSLLLKRADYDCGKLNIS</sequence>
<dbReference type="Pfam" id="PF00890">
    <property type="entry name" value="FAD_binding_2"/>
    <property type="match status" value="1"/>
</dbReference>